<dbReference type="InterPro" id="IPR001841">
    <property type="entry name" value="Znf_RING"/>
</dbReference>
<keyword evidence="1" id="KW-0479">Metal-binding</keyword>
<evidence type="ECO:0000313" key="5">
    <source>
        <dbReference type="EMBL" id="PWN42571.1"/>
    </source>
</evidence>
<dbReference type="Gene3D" id="3.30.40.10">
    <property type="entry name" value="Zinc/RING finger domain, C3HC4 (zinc finger)"/>
    <property type="match status" value="1"/>
</dbReference>
<evidence type="ECO:0000256" key="1">
    <source>
        <dbReference type="PROSITE-ProRule" id="PRU00175"/>
    </source>
</evidence>
<feature type="domain" description="RING-type" evidence="4">
    <location>
        <begin position="3"/>
        <end position="56"/>
    </location>
</feature>
<keyword evidence="6" id="KW-1185">Reference proteome</keyword>
<dbReference type="GO" id="GO:0008270">
    <property type="term" value="F:zinc ion binding"/>
    <property type="evidence" value="ECO:0007669"/>
    <property type="project" value="UniProtKB-KW"/>
</dbReference>
<gene>
    <name evidence="5" type="ORF">IE81DRAFT_323333</name>
</gene>
<reference evidence="5 6" key="1">
    <citation type="journal article" date="2018" name="Mol. Biol. Evol.">
        <title>Broad Genomic Sampling Reveals a Smut Pathogenic Ancestry of the Fungal Clade Ustilaginomycotina.</title>
        <authorList>
            <person name="Kijpornyongpan T."/>
            <person name="Mondo S.J."/>
            <person name="Barry K."/>
            <person name="Sandor L."/>
            <person name="Lee J."/>
            <person name="Lipzen A."/>
            <person name="Pangilinan J."/>
            <person name="LaButti K."/>
            <person name="Hainaut M."/>
            <person name="Henrissat B."/>
            <person name="Grigoriev I.V."/>
            <person name="Spatafora J.W."/>
            <person name="Aime M.C."/>
        </authorList>
    </citation>
    <scope>NUCLEOTIDE SEQUENCE [LARGE SCALE GENOMIC DNA]</scope>
    <source>
        <strain evidence="5 6">MCA 4658</strain>
    </source>
</reference>
<evidence type="ECO:0000313" key="6">
    <source>
        <dbReference type="Proteomes" id="UP000245783"/>
    </source>
</evidence>
<evidence type="ECO:0000256" key="2">
    <source>
        <dbReference type="SAM" id="Coils"/>
    </source>
</evidence>
<dbReference type="PROSITE" id="PS50089">
    <property type="entry name" value="ZF_RING_2"/>
    <property type="match status" value="1"/>
</dbReference>
<keyword evidence="1" id="KW-0863">Zinc-finger</keyword>
<feature type="region of interest" description="Disordered" evidence="3">
    <location>
        <begin position="418"/>
        <end position="442"/>
    </location>
</feature>
<keyword evidence="1" id="KW-0862">Zinc</keyword>
<dbReference type="InterPro" id="IPR056939">
    <property type="entry name" value="Znf_RING_Vps8"/>
</dbReference>
<dbReference type="EMBL" id="KZ819378">
    <property type="protein sequence ID" value="PWN42571.1"/>
    <property type="molecule type" value="Genomic_DNA"/>
</dbReference>
<feature type="compositionally biased region" description="Polar residues" evidence="3">
    <location>
        <begin position="627"/>
        <end position="636"/>
    </location>
</feature>
<feature type="coiled-coil region" evidence="2">
    <location>
        <begin position="318"/>
        <end position="398"/>
    </location>
</feature>
<dbReference type="SMART" id="SM00184">
    <property type="entry name" value="RING"/>
    <property type="match status" value="1"/>
</dbReference>
<dbReference type="Proteomes" id="UP000245783">
    <property type="component" value="Unassembled WGS sequence"/>
</dbReference>
<dbReference type="SUPFAM" id="SSF57850">
    <property type="entry name" value="RING/U-box"/>
    <property type="match status" value="1"/>
</dbReference>
<feature type="compositionally biased region" description="Basic and acidic residues" evidence="3">
    <location>
        <begin position="502"/>
        <end position="512"/>
    </location>
</feature>
<dbReference type="OrthoDB" id="8062037at2759"/>
<dbReference type="InterPro" id="IPR013083">
    <property type="entry name" value="Znf_RING/FYVE/PHD"/>
</dbReference>
<dbReference type="STRING" id="1522189.A0A316W1Y9"/>
<feature type="region of interest" description="Disordered" evidence="3">
    <location>
        <begin position="497"/>
        <end position="519"/>
    </location>
</feature>
<feature type="region of interest" description="Disordered" evidence="3">
    <location>
        <begin position="572"/>
        <end position="643"/>
    </location>
</feature>
<feature type="compositionally biased region" description="Basic and acidic residues" evidence="3">
    <location>
        <begin position="252"/>
        <end position="261"/>
    </location>
</feature>
<keyword evidence="2" id="KW-0175">Coiled coil</keyword>
<evidence type="ECO:0000259" key="4">
    <source>
        <dbReference type="PROSITE" id="PS50089"/>
    </source>
</evidence>
<evidence type="ECO:0000256" key="3">
    <source>
        <dbReference type="SAM" id="MobiDB-lite"/>
    </source>
</evidence>
<organism evidence="5 6">
    <name type="scientific">Ceraceosorus guamensis</name>
    <dbReference type="NCBI Taxonomy" id="1522189"/>
    <lineage>
        <taxon>Eukaryota</taxon>
        <taxon>Fungi</taxon>
        <taxon>Dikarya</taxon>
        <taxon>Basidiomycota</taxon>
        <taxon>Ustilaginomycotina</taxon>
        <taxon>Exobasidiomycetes</taxon>
        <taxon>Ceraceosorales</taxon>
        <taxon>Ceraceosoraceae</taxon>
        <taxon>Ceraceosorus</taxon>
    </lineage>
</organism>
<dbReference type="Pfam" id="PF23412">
    <property type="entry name" value="zf_RING_Vps8"/>
    <property type="match status" value="1"/>
</dbReference>
<dbReference type="AlphaFoldDB" id="A0A316W1Y9"/>
<dbReference type="RefSeq" id="XP_025369731.1">
    <property type="nucleotide sequence ID" value="XM_025513910.1"/>
</dbReference>
<name>A0A316W1Y9_9BASI</name>
<accession>A0A316W1Y9</accession>
<proteinExistence type="predicted"/>
<dbReference type="InParanoid" id="A0A316W1Y9"/>
<feature type="region of interest" description="Disordered" evidence="3">
    <location>
        <begin position="233"/>
        <end position="261"/>
    </location>
</feature>
<sequence length="665" mass="73586">MPCNICLNEYKETDPPTDQPVALKCGHIFHRACIEQWCALPSGSGQGGRKQCCACKSLFHPSEMVTLYVDRVEDLAPYLARRNTLRTIRAEARLKRQKGMPPTADEVVLLDDEVAPVLECVMDEEEQDELLGCLIDWKDACTSYLMAINDVRITRANNESMLMAKLMKDAGASEEAQRDLKRGLQSLNQVAAMFNSKLTLVRESQAHYEEERSRVSTMLENLDRQALEIKKRRTEVERQESGLKTKSAAIKESARSHKADLEQEEKRLTKKREELVFEEAAIRKQAADVQMMKINAMQEIAVHKAKADHEVGEMRKATSCMQDEVAEVKAEMQRAEQERNATRAKSEYIAGSIASFKTAAAKAKKQREEDRVKYEQRIQNLESTVKKLKAEVRAAHHRAEHGGTPSNRLCACQQQSSPISTFKGPTRASEEASQRSSDAEISYPATRAILSEMGSSLNGRSVPRPSHSFDQSTSLSLEVVPEDITAELSDEDYHFFGLGKRSRPEPAKKRTADTATGPAAISSKRPLLVLQSTIAVSEGADALPPRSITDDKVRARSGPNVLKRMTALNEQDDVFLPESKGSNSRAEGIPHPSSLKPKSEAALKRSGLGPQHVRSPDGRSKSDFFSPRSTTVSASATFGKDDDLALRAISGGKAVSGPRNKSKLR</sequence>
<feature type="compositionally biased region" description="Basic and acidic residues" evidence="3">
    <location>
        <begin position="233"/>
        <end position="243"/>
    </location>
</feature>
<protein>
    <recommendedName>
        <fullName evidence="4">RING-type domain-containing protein</fullName>
    </recommendedName>
</protein>
<dbReference type="GeneID" id="37035780"/>